<dbReference type="SUPFAM" id="SSF47384">
    <property type="entry name" value="Homodimeric domain of signal transducing histidine kinase"/>
    <property type="match status" value="1"/>
</dbReference>
<dbReference type="Gene3D" id="3.30.565.10">
    <property type="entry name" value="Histidine kinase-like ATPase, C-terminal domain"/>
    <property type="match status" value="1"/>
</dbReference>
<dbReference type="Gene3D" id="3.30.450.20">
    <property type="entry name" value="PAS domain"/>
    <property type="match status" value="1"/>
</dbReference>
<feature type="domain" description="Histidine kinase" evidence="5">
    <location>
        <begin position="419"/>
        <end position="637"/>
    </location>
</feature>
<dbReference type="InterPro" id="IPR005467">
    <property type="entry name" value="His_kinase_dom"/>
</dbReference>
<dbReference type="SMART" id="SM00387">
    <property type="entry name" value="HATPase_c"/>
    <property type="match status" value="1"/>
</dbReference>
<evidence type="ECO:0000259" key="7">
    <source>
        <dbReference type="PROSITE" id="PS50112"/>
    </source>
</evidence>
<evidence type="ECO:0000313" key="9">
    <source>
        <dbReference type="Proteomes" id="UP001180487"/>
    </source>
</evidence>
<dbReference type="PANTHER" id="PTHR43547:SF2">
    <property type="entry name" value="HYBRID SIGNAL TRANSDUCTION HISTIDINE KINASE C"/>
    <property type="match status" value="1"/>
</dbReference>
<name>A0ABU2C6L6_9BURK</name>
<protein>
    <recommendedName>
        <fullName evidence="2">histidine kinase</fullName>
        <ecNumber evidence="2">2.7.13.3</ecNumber>
    </recommendedName>
</protein>
<dbReference type="InterPro" id="IPR011006">
    <property type="entry name" value="CheY-like_superfamily"/>
</dbReference>
<dbReference type="InterPro" id="IPR003594">
    <property type="entry name" value="HATPase_dom"/>
</dbReference>
<evidence type="ECO:0000256" key="2">
    <source>
        <dbReference type="ARBA" id="ARBA00012438"/>
    </source>
</evidence>
<keyword evidence="3 4" id="KW-0597">Phosphoprotein</keyword>
<dbReference type="SMART" id="SM00388">
    <property type="entry name" value="HisKA"/>
    <property type="match status" value="1"/>
</dbReference>
<dbReference type="SMART" id="SM00091">
    <property type="entry name" value="PAS"/>
    <property type="match status" value="1"/>
</dbReference>
<evidence type="ECO:0000259" key="5">
    <source>
        <dbReference type="PROSITE" id="PS50109"/>
    </source>
</evidence>
<dbReference type="Pfam" id="PF13426">
    <property type="entry name" value="PAS_9"/>
    <property type="match status" value="1"/>
</dbReference>
<dbReference type="SUPFAM" id="SSF52172">
    <property type="entry name" value="CheY-like"/>
    <property type="match status" value="2"/>
</dbReference>
<dbReference type="Gene3D" id="1.10.287.130">
    <property type="match status" value="1"/>
</dbReference>
<dbReference type="NCBIfam" id="TIGR00229">
    <property type="entry name" value="sensory_box"/>
    <property type="match status" value="1"/>
</dbReference>
<dbReference type="PRINTS" id="PR00344">
    <property type="entry name" value="BCTRLSENSOR"/>
</dbReference>
<dbReference type="EC" id="2.7.13.3" evidence="2"/>
<dbReference type="CDD" id="cd00082">
    <property type="entry name" value="HisKA"/>
    <property type="match status" value="1"/>
</dbReference>
<feature type="domain" description="Response regulatory" evidence="6">
    <location>
        <begin position="152"/>
        <end position="267"/>
    </location>
</feature>
<evidence type="ECO:0000256" key="1">
    <source>
        <dbReference type="ARBA" id="ARBA00000085"/>
    </source>
</evidence>
<evidence type="ECO:0000313" key="8">
    <source>
        <dbReference type="EMBL" id="MDR7376977.1"/>
    </source>
</evidence>
<organism evidence="8 9">
    <name type="scientific">Rhodoferax ferrireducens</name>
    <dbReference type="NCBI Taxonomy" id="192843"/>
    <lineage>
        <taxon>Bacteria</taxon>
        <taxon>Pseudomonadati</taxon>
        <taxon>Pseudomonadota</taxon>
        <taxon>Betaproteobacteria</taxon>
        <taxon>Burkholderiales</taxon>
        <taxon>Comamonadaceae</taxon>
        <taxon>Rhodoferax</taxon>
    </lineage>
</organism>
<feature type="modified residue" description="4-aspartylphosphate" evidence="4">
    <location>
        <position position="200"/>
    </location>
</feature>
<feature type="domain" description="Response regulatory" evidence="6">
    <location>
        <begin position="7"/>
        <end position="123"/>
    </location>
</feature>
<reference evidence="8 9" key="1">
    <citation type="submission" date="2023-07" db="EMBL/GenBank/DDBJ databases">
        <title>Sorghum-associated microbial communities from plants grown in Nebraska, USA.</title>
        <authorList>
            <person name="Schachtman D."/>
        </authorList>
    </citation>
    <scope>NUCLEOTIDE SEQUENCE [LARGE SCALE GENOMIC DNA]</scope>
    <source>
        <strain evidence="8 9">BE313</strain>
    </source>
</reference>
<feature type="domain" description="PAS" evidence="7">
    <location>
        <begin position="288"/>
        <end position="347"/>
    </location>
</feature>
<keyword evidence="9" id="KW-1185">Reference proteome</keyword>
<dbReference type="PROSITE" id="PS50110">
    <property type="entry name" value="RESPONSE_REGULATORY"/>
    <property type="match status" value="2"/>
</dbReference>
<dbReference type="InterPro" id="IPR001789">
    <property type="entry name" value="Sig_transdc_resp-reg_receiver"/>
</dbReference>
<dbReference type="InterPro" id="IPR000014">
    <property type="entry name" value="PAS"/>
</dbReference>
<dbReference type="SUPFAM" id="SSF55785">
    <property type="entry name" value="PYP-like sensor domain (PAS domain)"/>
    <property type="match status" value="1"/>
</dbReference>
<dbReference type="Proteomes" id="UP001180487">
    <property type="component" value="Unassembled WGS sequence"/>
</dbReference>
<dbReference type="SMART" id="SM00448">
    <property type="entry name" value="REC"/>
    <property type="match status" value="2"/>
</dbReference>
<comment type="caution">
    <text evidence="8">The sequence shown here is derived from an EMBL/GenBank/DDBJ whole genome shotgun (WGS) entry which is preliminary data.</text>
</comment>
<evidence type="ECO:0000256" key="4">
    <source>
        <dbReference type="PROSITE-ProRule" id="PRU00169"/>
    </source>
</evidence>
<dbReference type="InterPro" id="IPR003661">
    <property type="entry name" value="HisK_dim/P_dom"/>
</dbReference>
<dbReference type="EMBL" id="JAVDXT010000001">
    <property type="protein sequence ID" value="MDR7376977.1"/>
    <property type="molecule type" value="Genomic_DNA"/>
</dbReference>
<dbReference type="CDD" id="cd00130">
    <property type="entry name" value="PAS"/>
    <property type="match status" value="1"/>
</dbReference>
<accession>A0ABU2C6L6</accession>
<dbReference type="InterPro" id="IPR036890">
    <property type="entry name" value="HATPase_C_sf"/>
</dbReference>
<feature type="modified residue" description="4-aspartylphosphate" evidence="4">
    <location>
        <position position="55"/>
    </location>
</feature>
<dbReference type="Gene3D" id="3.40.50.2300">
    <property type="match status" value="2"/>
</dbReference>
<proteinExistence type="predicted"/>
<comment type="catalytic activity">
    <reaction evidence="1">
        <text>ATP + protein L-histidine = ADP + protein N-phospho-L-histidine.</text>
        <dbReference type="EC" id="2.7.13.3"/>
    </reaction>
</comment>
<dbReference type="InterPro" id="IPR004358">
    <property type="entry name" value="Sig_transdc_His_kin-like_C"/>
</dbReference>
<dbReference type="InterPro" id="IPR036097">
    <property type="entry name" value="HisK_dim/P_sf"/>
</dbReference>
<dbReference type="PANTHER" id="PTHR43547">
    <property type="entry name" value="TWO-COMPONENT HISTIDINE KINASE"/>
    <property type="match status" value="1"/>
</dbReference>
<dbReference type="PROSITE" id="PS50109">
    <property type="entry name" value="HIS_KIN"/>
    <property type="match status" value="1"/>
</dbReference>
<dbReference type="SUPFAM" id="SSF55874">
    <property type="entry name" value="ATPase domain of HSP90 chaperone/DNA topoisomerase II/histidine kinase"/>
    <property type="match status" value="1"/>
</dbReference>
<evidence type="ECO:0000256" key="3">
    <source>
        <dbReference type="ARBA" id="ARBA00022553"/>
    </source>
</evidence>
<sequence>MSPREIQLLLVDDDPSAIQVMSRMLAQYPDQRFATSGEIALRLAAEAPPDLILLDVDMPSMTGFEVCADLKANPALAHIPVIFVTSHDESTPLRVAAWQKGAADFVTKPLVASQLTARVSAQLRAARLIEDLKRDSLFLETPLQPLGGQTPRLLIVDDDIASIHILRHTLAAVGNLHFAKTGEEALLLARQLLPDLILLDAHMPGVDGFDVCRSLKSEAAFKHVPIVFVTRFSDLRYEMRALDLGAADFIAKPYTPAVLQARVRNLLDLKQRTDAELQAVRDHWRQVGDARVADIVGAASDAIVTYNAAGKLVLINAAACRMFGVGHEQVIGSAVQALLGDALPMEDMGRSEPTCTTIARADGVRLPVELSVSSVGKGANRLTTVMLRDNSDRERLEAESRSRIEAETASRTKSLMMSYIAHEMGNPLNGLLGFAHIIGADTEYPLAPAQAKRLEHVLACGRRLQGLMRDVMDIGRFEAGKLLIHLRPVDAARCAADALAAVSAQAEQAGVALSLLPVPPSSWVCADTGRLHQCLVNLLTNAIKYNHSGGWARITLKADAQQLVIAVSDNGMGMDALQCQHLFEPFNRLGREDDVALGAGLGLVITRQLVEAMQGSLRVESQPGEGSCFTIALPGALPAAAGA</sequence>
<dbReference type="CDD" id="cd00075">
    <property type="entry name" value="HATPase"/>
    <property type="match status" value="1"/>
</dbReference>
<dbReference type="InterPro" id="IPR035965">
    <property type="entry name" value="PAS-like_dom_sf"/>
</dbReference>
<dbReference type="Pfam" id="PF02518">
    <property type="entry name" value="HATPase_c"/>
    <property type="match status" value="1"/>
</dbReference>
<dbReference type="Pfam" id="PF00512">
    <property type="entry name" value="HisKA"/>
    <property type="match status" value="1"/>
</dbReference>
<gene>
    <name evidence="8" type="ORF">J2X19_001635</name>
</gene>
<dbReference type="Pfam" id="PF00072">
    <property type="entry name" value="Response_reg"/>
    <property type="match status" value="2"/>
</dbReference>
<dbReference type="RefSeq" id="WP_310372316.1">
    <property type="nucleotide sequence ID" value="NZ_JAVDXT010000001.1"/>
</dbReference>
<evidence type="ECO:0000259" key="6">
    <source>
        <dbReference type="PROSITE" id="PS50110"/>
    </source>
</evidence>
<dbReference type="PROSITE" id="PS50112">
    <property type="entry name" value="PAS"/>
    <property type="match status" value="1"/>
</dbReference>